<dbReference type="RefSeq" id="WP_149848508.1">
    <property type="nucleotide sequence ID" value="NZ_VUOB01000010.1"/>
</dbReference>
<comment type="caution">
    <text evidence="2">The sequence shown here is derived from an EMBL/GenBank/DDBJ whole genome shotgun (WGS) entry which is preliminary data.</text>
</comment>
<dbReference type="Gene3D" id="2.80.10.50">
    <property type="match status" value="1"/>
</dbReference>
<protein>
    <recommendedName>
        <fullName evidence="1">Alpha-L-arabinofuranosidase B arabinose-binding domain-containing protein</fullName>
    </recommendedName>
</protein>
<dbReference type="CDD" id="cd23399">
    <property type="entry name" value="beta-trefoil_ABD_ABFB"/>
    <property type="match status" value="1"/>
</dbReference>
<keyword evidence="3" id="KW-1185">Reference proteome</keyword>
<dbReference type="GO" id="GO:0046373">
    <property type="term" value="P:L-arabinose metabolic process"/>
    <property type="evidence" value="ECO:0007669"/>
    <property type="project" value="InterPro"/>
</dbReference>
<dbReference type="InterPro" id="IPR036195">
    <property type="entry name" value="AbfB_ABD_sf"/>
</dbReference>
<evidence type="ECO:0000313" key="3">
    <source>
        <dbReference type="Proteomes" id="UP000323454"/>
    </source>
</evidence>
<gene>
    <name evidence="2" type="ORF">F0L68_06335</name>
</gene>
<reference evidence="2 3" key="1">
    <citation type="submission" date="2019-09" db="EMBL/GenBank/DDBJ databases">
        <title>Goodfellowia gen. nov., a new genus of the Pseudonocardineae related to Actinoalloteichus, containing Goodfellowia coeruleoviolacea gen. nov., comb. nov. gen. nov., comb. nov.</title>
        <authorList>
            <person name="Labeda D."/>
        </authorList>
    </citation>
    <scope>NUCLEOTIDE SEQUENCE [LARGE SCALE GENOMIC DNA]</scope>
    <source>
        <strain evidence="2 3">AN110305</strain>
    </source>
</reference>
<dbReference type="AlphaFoldDB" id="A0A5B2XNH1"/>
<dbReference type="Proteomes" id="UP000323454">
    <property type="component" value="Unassembled WGS sequence"/>
</dbReference>
<dbReference type="Pfam" id="PF05270">
    <property type="entry name" value="AbfB"/>
    <property type="match status" value="1"/>
</dbReference>
<evidence type="ECO:0000313" key="2">
    <source>
        <dbReference type="EMBL" id="KAA2264705.1"/>
    </source>
</evidence>
<dbReference type="SUPFAM" id="SSF110221">
    <property type="entry name" value="AbfB domain"/>
    <property type="match status" value="1"/>
</dbReference>
<dbReference type="InterPro" id="IPR007934">
    <property type="entry name" value="AbfB_ABD"/>
</dbReference>
<reference evidence="2 3" key="2">
    <citation type="submission" date="2019-09" db="EMBL/GenBank/DDBJ databases">
        <authorList>
            <person name="Jin C."/>
        </authorList>
    </citation>
    <scope>NUCLEOTIDE SEQUENCE [LARGE SCALE GENOMIC DNA]</scope>
    <source>
        <strain evidence="2 3">AN110305</strain>
    </source>
</reference>
<feature type="domain" description="Alpha-L-arabinofuranosidase B arabinose-binding" evidence="1">
    <location>
        <begin position="7"/>
        <end position="133"/>
    </location>
</feature>
<organism evidence="2 3">
    <name type="scientific">Solihabitans fulvus</name>
    <dbReference type="NCBI Taxonomy" id="1892852"/>
    <lineage>
        <taxon>Bacteria</taxon>
        <taxon>Bacillati</taxon>
        <taxon>Actinomycetota</taxon>
        <taxon>Actinomycetes</taxon>
        <taxon>Pseudonocardiales</taxon>
        <taxon>Pseudonocardiaceae</taxon>
        <taxon>Solihabitans</taxon>
    </lineage>
</organism>
<proteinExistence type="predicted"/>
<dbReference type="OrthoDB" id="177947at2"/>
<name>A0A5B2XNH1_9PSEU</name>
<sequence>MSQDYWSFQSVNFPDRFIRHRDFKGELTVKDDPGEDFAFALVHGLSGSGYSFQSLNFPDHYLRNLNSRVVLHVLQTDASFAREATFHKVAGLTGAGVSFRADALSDFYLRHRDFQLSVAWDGRRDLAADATFIQQQARWRPYGIIGDRWREMGGEHGPLGWPITAEYDVTDQFGVVLGRRCDFENGQLAYSPNQGQRMVLSVYRRDHTAVFEWGPTDPFGYDFFIVRWSVTGGQPIPPTAQENVTQDSPGRTRTSGFFLTDLPDNAAGSDGKSAGVSFVVEGCDGGPGSSTCRQGWTCPIACRL</sequence>
<dbReference type="EMBL" id="VUOB01000010">
    <property type="protein sequence ID" value="KAA2264705.1"/>
    <property type="molecule type" value="Genomic_DNA"/>
</dbReference>
<evidence type="ECO:0000259" key="1">
    <source>
        <dbReference type="Pfam" id="PF05270"/>
    </source>
</evidence>
<dbReference type="GO" id="GO:0046556">
    <property type="term" value="F:alpha-L-arabinofuranosidase activity"/>
    <property type="evidence" value="ECO:0007669"/>
    <property type="project" value="InterPro"/>
</dbReference>
<accession>A0A5B2XNH1</accession>